<proteinExistence type="predicted"/>
<dbReference type="PRINTS" id="PR00722">
    <property type="entry name" value="CHYMOTRYPSIN"/>
</dbReference>
<gene>
    <name evidence="2" type="ORF">METZ01_LOCUS272420</name>
</gene>
<evidence type="ECO:0000313" key="2">
    <source>
        <dbReference type="EMBL" id="SVC19566.1"/>
    </source>
</evidence>
<dbReference type="PANTHER" id="PTHR24260">
    <property type="match status" value="1"/>
</dbReference>
<dbReference type="InterPro" id="IPR001254">
    <property type="entry name" value="Trypsin_dom"/>
</dbReference>
<dbReference type="SMART" id="SM00020">
    <property type="entry name" value="Tryp_SPc"/>
    <property type="match status" value="1"/>
</dbReference>
<dbReference type="InterPro" id="IPR001314">
    <property type="entry name" value="Peptidase_S1A"/>
</dbReference>
<accession>A0A382K6B6</accession>
<sequence>TLLFLSFVAAQNQRRIGTRHDVSLELHRQMGSNLGSFSSGEIFPDLSPVGLVQSGKGFIGTGTLISPTIVVTAGHVLRGSYKAKAPVASEWTFSLGSDSLKPTATYSVSEVILHPGWTARLSYEGGIGDGDILGLDLALLRLDLPVTGVTPARFNAGDSELIGSRVILAGYGSIADGKRGVTSVDNFDRLAGENTLDRVVETVNASNVPQAYRGGLLGVDFDSPDEFFNSLGSKASPIDYLGSGSSASTPLPYEATTAEGDSGGPAFVRMNDIWKVVGTVSYGTESSVYGDVTVYTRLASQSVWVRSYLERWAPARRTGFGEWLNLDWLGNFATYQGDWAFHEKLGWFYSRDNDADEFWAWQTGIGWWWTGIKAYPYFYAHDRSRWLYFSADYSTPSARYFYDYVKARWELVQG</sequence>
<dbReference type="PANTHER" id="PTHR24260:SF136">
    <property type="entry name" value="GH08193P-RELATED"/>
    <property type="match status" value="1"/>
</dbReference>
<name>A0A382K6B6_9ZZZZ</name>
<dbReference type="InterPro" id="IPR051333">
    <property type="entry name" value="CLIP_Serine_Protease"/>
</dbReference>
<evidence type="ECO:0000259" key="1">
    <source>
        <dbReference type="PROSITE" id="PS50240"/>
    </source>
</evidence>
<dbReference type="GO" id="GO:0006508">
    <property type="term" value="P:proteolysis"/>
    <property type="evidence" value="ECO:0007669"/>
    <property type="project" value="InterPro"/>
</dbReference>
<dbReference type="Pfam" id="PF00089">
    <property type="entry name" value="Trypsin"/>
    <property type="match status" value="2"/>
</dbReference>
<dbReference type="GO" id="GO:0004252">
    <property type="term" value="F:serine-type endopeptidase activity"/>
    <property type="evidence" value="ECO:0007669"/>
    <property type="project" value="InterPro"/>
</dbReference>
<dbReference type="AlphaFoldDB" id="A0A382K6B6"/>
<dbReference type="EMBL" id="UINC01078466">
    <property type="protein sequence ID" value="SVC19566.1"/>
    <property type="molecule type" value="Genomic_DNA"/>
</dbReference>
<protein>
    <recommendedName>
        <fullName evidence="1">Peptidase S1 domain-containing protein</fullName>
    </recommendedName>
</protein>
<organism evidence="2">
    <name type="scientific">marine metagenome</name>
    <dbReference type="NCBI Taxonomy" id="408172"/>
    <lineage>
        <taxon>unclassified sequences</taxon>
        <taxon>metagenomes</taxon>
        <taxon>ecological metagenomes</taxon>
    </lineage>
</organism>
<dbReference type="PROSITE" id="PS50240">
    <property type="entry name" value="TRYPSIN_DOM"/>
    <property type="match status" value="1"/>
</dbReference>
<feature type="non-terminal residue" evidence="2">
    <location>
        <position position="1"/>
    </location>
</feature>
<dbReference type="InterPro" id="IPR043504">
    <property type="entry name" value="Peptidase_S1_PA_chymotrypsin"/>
</dbReference>
<dbReference type="InterPro" id="IPR009003">
    <property type="entry name" value="Peptidase_S1_PA"/>
</dbReference>
<dbReference type="SUPFAM" id="SSF50494">
    <property type="entry name" value="Trypsin-like serine proteases"/>
    <property type="match status" value="1"/>
</dbReference>
<reference evidence="2" key="1">
    <citation type="submission" date="2018-05" db="EMBL/GenBank/DDBJ databases">
        <authorList>
            <person name="Lanie J.A."/>
            <person name="Ng W.-L."/>
            <person name="Kazmierczak K.M."/>
            <person name="Andrzejewski T.M."/>
            <person name="Davidsen T.M."/>
            <person name="Wayne K.J."/>
            <person name="Tettelin H."/>
            <person name="Glass J.I."/>
            <person name="Rusch D."/>
            <person name="Podicherti R."/>
            <person name="Tsui H.-C.T."/>
            <person name="Winkler M.E."/>
        </authorList>
    </citation>
    <scope>NUCLEOTIDE SEQUENCE</scope>
</reference>
<feature type="domain" description="Peptidase S1" evidence="1">
    <location>
        <begin position="62"/>
        <end position="310"/>
    </location>
</feature>
<dbReference type="Gene3D" id="2.40.10.10">
    <property type="entry name" value="Trypsin-like serine proteases"/>
    <property type="match status" value="1"/>
</dbReference>